<accession>A0A495M6S2</accession>
<dbReference type="CDD" id="cd19410">
    <property type="entry name" value="HK9-like_sensor"/>
    <property type="match status" value="1"/>
</dbReference>
<evidence type="ECO:0000256" key="2">
    <source>
        <dbReference type="ARBA" id="ARBA00012438"/>
    </source>
</evidence>
<dbReference type="AlphaFoldDB" id="A0A495M6S2"/>
<evidence type="ECO:0000256" key="4">
    <source>
        <dbReference type="ARBA" id="ARBA00022679"/>
    </source>
</evidence>
<dbReference type="Pfam" id="PF05227">
    <property type="entry name" value="CHASE3"/>
    <property type="match status" value="1"/>
</dbReference>
<dbReference type="PRINTS" id="PR00344">
    <property type="entry name" value="BCTRLSENSOR"/>
</dbReference>
<evidence type="ECO:0000313" key="8">
    <source>
        <dbReference type="EMBL" id="RKS21724.1"/>
    </source>
</evidence>
<keyword evidence="4" id="KW-0808">Transferase</keyword>
<evidence type="ECO:0000256" key="5">
    <source>
        <dbReference type="ARBA" id="ARBA00022777"/>
    </source>
</evidence>
<dbReference type="InterPro" id="IPR003594">
    <property type="entry name" value="HATPase_dom"/>
</dbReference>
<evidence type="ECO:0000256" key="3">
    <source>
        <dbReference type="ARBA" id="ARBA00022553"/>
    </source>
</evidence>
<protein>
    <recommendedName>
        <fullName evidence="2">histidine kinase</fullName>
        <ecNumber evidence="2">2.7.13.3</ecNumber>
    </recommendedName>
</protein>
<dbReference type="InterPro" id="IPR036890">
    <property type="entry name" value="HATPase_C_sf"/>
</dbReference>
<keyword evidence="6" id="KW-1133">Transmembrane helix</keyword>
<keyword evidence="6" id="KW-0812">Transmembrane</keyword>
<evidence type="ECO:0000313" key="9">
    <source>
        <dbReference type="Proteomes" id="UP000277579"/>
    </source>
</evidence>
<dbReference type="SUPFAM" id="SSF55874">
    <property type="entry name" value="ATPase domain of HSP90 chaperone/DNA topoisomerase II/histidine kinase"/>
    <property type="match status" value="1"/>
</dbReference>
<dbReference type="SMART" id="SM00387">
    <property type="entry name" value="HATPase_c"/>
    <property type="match status" value="1"/>
</dbReference>
<feature type="domain" description="Histidine kinase" evidence="7">
    <location>
        <begin position="259"/>
        <end position="470"/>
    </location>
</feature>
<dbReference type="Pfam" id="PF02518">
    <property type="entry name" value="HATPase_c"/>
    <property type="match status" value="1"/>
</dbReference>
<dbReference type="EMBL" id="RBLC01000003">
    <property type="protein sequence ID" value="RKS21724.1"/>
    <property type="molecule type" value="Genomic_DNA"/>
</dbReference>
<dbReference type="InterPro" id="IPR005467">
    <property type="entry name" value="His_kinase_dom"/>
</dbReference>
<dbReference type="PROSITE" id="PS50109">
    <property type="entry name" value="HIS_KIN"/>
    <property type="match status" value="1"/>
</dbReference>
<feature type="transmembrane region" description="Helical" evidence="6">
    <location>
        <begin position="207"/>
        <end position="225"/>
    </location>
</feature>
<dbReference type="SUPFAM" id="SSF47384">
    <property type="entry name" value="Homodimeric domain of signal transducing histidine kinase"/>
    <property type="match status" value="1"/>
</dbReference>
<proteinExistence type="predicted"/>
<evidence type="ECO:0000259" key="7">
    <source>
        <dbReference type="PROSITE" id="PS50109"/>
    </source>
</evidence>
<dbReference type="EC" id="2.7.13.3" evidence="2"/>
<gene>
    <name evidence="8" type="ORF">CLV94_2358</name>
</gene>
<dbReference type="InterPro" id="IPR036097">
    <property type="entry name" value="HisK_dim/P_sf"/>
</dbReference>
<dbReference type="PANTHER" id="PTHR43304:SF1">
    <property type="entry name" value="PAC DOMAIN-CONTAINING PROTEIN"/>
    <property type="match status" value="1"/>
</dbReference>
<dbReference type="Gene3D" id="1.10.287.130">
    <property type="match status" value="1"/>
</dbReference>
<evidence type="ECO:0000256" key="1">
    <source>
        <dbReference type="ARBA" id="ARBA00000085"/>
    </source>
</evidence>
<comment type="caution">
    <text evidence="8">The sequence shown here is derived from an EMBL/GenBank/DDBJ whole genome shotgun (WGS) entry which is preliminary data.</text>
</comment>
<feature type="transmembrane region" description="Helical" evidence="6">
    <location>
        <begin position="24"/>
        <end position="48"/>
    </location>
</feature>
<evidence type="ECO:0000256" key="6">
    <source>
        <dbReference type="SAM" id="Phobius"/>
    </source>
</evidence>
<name>A0A495M6S2_9FLAO</name>
<dbReference type="Proteomes" id="UP000277579">
    <property type="component" value="Unassembled WGS sequence"/>
</dbReference>
<dbReference type="InterPro" id="IPR052162">
    <property type="entry name" value="Sensor_kinase/Photoreceptor"/>
</dbReference>
<dbReference type="GO" id="GO:0000155">
    <property type="term" value="F:phosphorelay sensor kinase activity"/>
    <property type="evidence" value="ECO:0007669"/>
    <property type="project" value="InterPro"/>
</dbReference>
<keyword evidence="6" id="KW-0472">Membrane</keyword>
<keyword evidence="9" id="KW-1185">Reference proteome</keyword>
<sequence length="470" mass="54051">MQWHFTVPPQLKKKYHKPFKMRRLSLKTTIDITFLVIVVCFAMLAYSIHNRSQSVKQNRIIVNHTSNINSVLEKVLSSTIDIETGTRGYTITGDENYLEVYNHGHKNLEIWIDSLRSMNETDELQIKKLDTLEKLIDSKKKISAMVIQARKESGMEKAAEIVKKGRGKEVMDSIRKSIRDYQNQAVLILTENLSQTEENVKARNNNFFLFTGITFIILIFAYIKIRQTTQRLLLDKIIQENLMDELTIQNQQLNDFANITSHNLRSPASNITALIATIEENSPVEEYRMIFDMLKKVAQNLNDSLNQLMEVLHIKKNKIVEKELLAFQEIFSKITESLQGEILKSGAIIKADFKEVQEIAYSRIYLESIFHNLISNAIKYRAEDRTPEITIRSERKNNIVYLYVIDNGLGIDLSKNGHKVFGMHQIFHNHPEAKGIGLFMTKTQIESMKGKISVASEVNIGTTFTVMFGT</sequence>
<organism evidence="8 9">
    <name type="scientific">Flavobacterium endophyticum</name>
    <dbReference type="NCBI Taxonomy" id="1540163"/>
    <lineage>
        <taxon>Bacteria</taxon>
        <taxon>Pseudomonadati</taxon>
        <taxon>Bacteroidota</taxon>
        <taxon>Flavobacteriia</taxon>
        <taxon>Flavobacteriales</taxon>
        <taxon>Flavobacteriaceae</taxon>
        <taxon>Flavobacterium</taxon>
    </lineage>
</organism>
<dbReference type="Gene3D" id="3.30.565.10">
    <property type="entry name" value="Histidine kinase-like ATPase, C-terminal domain"/>
    <property type="match status" value="1"/>
</dbReference>
<comment type="catalytic activity">
    <reaction evidence="1">
        <text>ATP + protein L-histidine = ADP + protein N-phospho-L-histidine.</text>
        <dbReference type="EC" id="2.7.13.3"/>
    </reaction>
</comment>
<reference evidence="8 9" key="1">
    <citation type="submission" date="2018-10" db="EMBL/GenBank/DDBJ databases">
        <title>Genomic Encyclopedia of Archaeal and Bacterial Type Strains, Phase II (KMG-II): from individual species to whole genera.</title>
        <authorList>
            <person name="Goeker M."/>
        </authorList>
    </citation>
    <scope>NUCLEOTIDE SEQUENCE [LARGE SCALE GENOMIC DNA]</scope>
    <source>
        <strain evidence="8 9">DSM 29537</strain>
    </source>
</reference>
<dbReference type="InterPro" id="IPR004358">
    <property type="entry name" value="Sig_transdc_His_kin-like_C"/>
</dbReference>
<keyword evidence="3" id="KW-0597">Phosphoprotein</keyword>
<dbReference type="PANTHER" id="PTHR43304">
    <property type="entry name" value="PHYTOCHROME-LIKE PROTEIN CPH1"/>
    <property type="match status" value="1"/>
</dbReference>
<keyword evidence="5" id="KW-0418">Kinase</keyword>
<dbReference type="InterPro" id="IPR007891">
    <property type="entry name" value="CHASE3"/>
</dbReference>